<evidence type="ECO:0000256" key="2">
    <source>
        <dbReference type="ARBA" id="ARBA00022795"/>
    </source>
</evidence>
<keyword evidence="3" id="KW-0694">RNA-binding</keyword>
<keyword evidence="1" id="KW-0678">Repressor</keyword>
<dbReference type="RefSeq" id="WP_201074328.1">
    <property type="nucleotide sequence ID" value="NZ_CP067420.1"/>
</dbReference>
<proteinExistence type="predicted"/>
<organism evidence="4 5">
    <name type="scientific">Skermanella cutis</name>
    <dbReference type="NCBI Taxonomy" id="2775420"/>
    <lineage>
        <taxon>Bacteria</taxon>
        <taxon>Pseudomonadati</taxon>
        <taxon>Pseudomonadota</taxon>
        <taxon>Alphaproteobacteria</taxon>
        <taxon>Rhodospirillales</taxon>
        <taxon>Azospirillaceae</taxon>
        <taxon>Skermanella</taxon>
    </lineage>
</organism>
<evidence type="ECO:0008006" key="6">
    <source>
        <dbReference type="Google" id="ProtNLM"/>
    </source>
</evidence>
<gene>
    <name evidence="4" type="ORF">IGS68_23005</name>
</gene>
<reference evidence="4" key="1">
    <citation type="submission" date="2021-02" db="EMBL/GenBank/DDBJ databases">
        <title>Skermanella TT6 skin isolate.</title>
        <authorList>
            <person name="Lee K."/>
            <person name="Ganzorig M."/>
        </authorList>
    </citation>
    <scope>NUCLEOTIDE SEQUENCE</scope>
    <source>
        <strain evidence="4">TT6</strain>
    </source>
</reference>
<dbReference type="Pfam" id="PF07378">
    <property type="entry name" value="FlbT"/>
    <property type="match status" value="1"/>
</dbReference>
<sequence>MTETIELIALPLQPGGTVIVKGVPIHMQDDGTVMVPKDTPTLTREQLILDEKDADTATKRIYYALQLMTLDGASAGIYHDKLISLLDDRAEATELQPVLRSLAIISELSRKGEYLAALEVCRHLIQFDDALVREFPAG</sequence>
<protein>
    <recommendedName>
        <fullName evidence="6">Flagellar biosynthesis repressor FlbT</fullName>
    </recommendedName>
</protein>
<evidence type="ECO:0000256" key="3">
    <source>
        <dbReference type="ARBA" id="ARBA00022884"/>
    </source>
</evidence>
<dbReference type="Proteomes" id="UP000595197">
    <property type="component" value="Chromosome"/>
</dbReference>
<keyword evidence="2" id="KW-1005">Bacterial flagellum biogenesis</keyword>
<accession>A0ABX7B3E3</accession>
<dbReference type="InterPro" id="IPR009967">
    <property type="entry name" value="Flagellum_FlbT"/>
</dbReference>
<evidence type="ECO:0000256" key="1">
    <source>
        <dbReference type="ARBA" id="ARBA00022491"/>
    </source>
</evidence>
<evidence type="ECO:0000313" key="4">
    <source>
        <dbReference type="EMBL" id="QQP88851.1"/>
    </source>
</evidence>
<dbReference type="EMBL" id="CP067420">
    <property type="protein sequence ID" value="QQP88851.1"/>
    <property type="molecule type" value="Genomic_DNA"/>
</dbReference>
<evidence type="ECO:0000313" key="5">
    <source>
        <dbReference type="Proteomes" id="UP000595197"/>
    </source>
</evidence>
<name>A0ABX7B3E3_9PROT</name>
<keyword evidence="5" id="KW-1185">Reference proteome</keyword>